<keyword evidence="4" id="KW-1185">Reference proteome</keyword>
<evidence type="ECO:0000313" key="3">
    <source>
        <dbReference type="EMBL" id="QSE98646.1"/>
    </source>
</evidence>
<keyword evidence="1" id="KW-0175">Coiled coil</keyword>
<sequence length="1276" mass="147934">MTLKEFKKALIEFAITCIPEQYEDILVIPDTSEENYMYLTTVERSDIIDFIDMHFNRSSLSVQLSNGKDISSLKVLDAFNFLKEYNNRLASVPFKNKDIEKLLDIEKAILQNNIEKVFSDRKSIMKDFLELYIDQNKKNEKVYRLSQVARKLNVGIKTIIDFFGDRGIALESSPNTKISQSLYNELSKEFGEEYSQSTDKSGDNSSVELALEKLIQDPEIKFFAAGHIWDGNDQFKNFISNSIWENGHVKNDTKAVNRAKFKDIIILKSTFQKSGKGWFRAKAIGLVVRNYLDGHRLCVNWFTFNEPIDIPTGSQYRRTFQTIELAYLRQILYEILKTYPDLFEKLNELEKQENNGHLYFESVNDHTYAEDGKSTETNQTEKKYWWYSDNFSNDYLKVIHNSEEINVPLYPTEIYEFSSGDMVICFDIQDQNILAIAEIIDYTTDLVILKFDLIPYLSINSKSLEGIFESLQIGGELNVRFQSISRTIFDQIVKQTESNSNEEIIERQDYQAPINHDGITDTKDLLDIENDVRSFALLLAAREVKPPIAIALFGRWGSGKSFFMKHLQKRINELSKHQGFLVDPSDEPVNPKRKEKDNFCTGIAQIEFNAWSYLDANLWAGLVTSIFEKLNEYITDTTKSGVAQLRVQEKLKERLVSLQREKLTKEERLKNLIDLKHSYQIESKNLKESIKTNFTKHILNHIDANDELRAAHEAIEKDELLSSLEKKLKLDELKKEAQVFNSFIRNVKATPGIKKYVIYATVSVLLGIVLYQFMGFEYSWASFLPILTGFGIDIKALKKRYSQVKSFITKFNEVVGESVELQEEVQKHEALVTESEQQIEDAKQQIDQISSRIEDFEQYMVNEIHQETIKDFIQSRADHADYKSKLGIVSIIRKDFETLSQLFYQADKANGEIEDEELRKDREFINNQFKTGKNLDRIILYIDDLDRCSDEKVLEVIQAVHLLMAFPLFNVVVGVDKRCVRNALLLKTKLEYLKIAPIADVKKLGINMVEPGDYLEKIFQIPFELKDPGNSDVERFIDHLLQDQIETEIHEEAETEIDTAPEIETKEEVEEKSESEEVEAYDQPMFKRIKQVEEKMEVPEYIEPITTKEPEALVSSAPESLMLSEHEFKAIKEILYLVGSTPRTIKQYINIYRIIRAHKRPETNKAFDDNDHLAIMFLLAMKIGMFKKYSNELFKSLKLNSNNTLGAVINFSFRMEDTSEDLRNFKNQIEDLNGLSTIKPLLDMICEVLCEHIDFVSRFSFGEEIDKVELVKEEKA</sequence>
<dbReference type="Pfam" id="PF07693">
    <property type="entry name" value="KAP_NTPase"/>
    <property type="match status" value="1"/>
</dbReference>
<evidence type="ECO:0000259" key="2">
    <source>
        <dbReference type="Pfam" id="PF07693"/>
    </source>
</evidence>
<dbReference type="RefSeq" id="WP_205723160.1">
    <property type="nucleotide sequence ID" value="NZ_CP070608.1"/>
</dbReference>
<dbReference type="InterPro" id="IPR052754">
    <property type="entry name" value="NTPase_KAP_P-loop"/>
</dbReference>
<gene>
    <name evidence="3" type="ORF">JR347_06090</name>
</gene>
<feature type="coiled-coil region" evidence="1">
    <location>
        <begin position="648"/>
        <end position="675"/>
    </location>
</feature>
<evidence type="ECO:0000256" key="1">
    <source>
        <dbReference type="SAM" id="Coils"/>
    </source>
</evidence>
<dbReference type="PANTHER" id="PTHR22674">
    <property type="entry name" value="NTPASE, KAP FAMILY P-LOOP DOMAIN-CONTAINING 1"/>
    <property type="match status" value="1"/>
</dbReference>
<dbReference type="KEGG" id="fuv:JR347_06090"/>
<organism evidence="3 4">
    <name type="scientific">Fulvivirga lutea</name>
    <dbReference type="NCBI Taxonomy" id="2810512"/>
    <lineage>
        <taxon>Bacteria</taxon>
        <taxon>Pseudomonadati</taxon>
        <taxon>Bacteroidota</taxon>
        <taxon>Cytophagia</taxon>
        <taxon>Cytophagales</taxon>
        <taxon>Fulvivirgaceae</taxon>
        <taxon>Fulvivirga</taxon>
    </lineage>
</organism>
<dbReference type="SUPFAM" id="SSF52540">
    <property type="entry name" value="P-loop containing nucleoside triphosphate hydrolases"/>
    <property type="match status" value="1"/>
</dbReference>
<evidence type="ECO:0000313" key="4">
    <source>
        <dbReference type="Proteomes" id="UP000662783"/>
    </source>
</evidence>
<name>A0A975A1S5_9BACT</name>
<feature type="domain" description="KAP NTPase" evidence="2">
    <location>
        <begin position="535"/>
        <end position="1156"/>
    </location>
</feature>
<dbReference type="AlphaFoldDB" id="A0A975A1S5"/>
<accession>A0A975A1S5</accession>
<dbReference type="InterPro" id="IPR011646">
    <property type="entry name" value="KAP_P-loop"/>
</dbReference>
<reference evidence="3" key="1">
    <citation type="submission" date="2021-02" db="EMBL/GenBank/DDBJ databases">
        <title>Fulvivirga sp. S481 isolated from sea water.</title>
        <authorList>
            <person name="Bae S.S."/>
            <person name="Baek K."/>
        </authorList>
    </citation>
    <scope>NUCLEOTIDE SEQUENCE</scope>
    <source>
        <strain evidence="3">S481</strain>
    </source>
</reference>
<dbReference type="Proteomes" id="UP000662783">
    <property type="component" value="Chromosome"/>
</dbReference>
<dbReference type="PANTHER" id="PTHR22674:SF6">
    <property type="entry name" value="NTPASE KAP FAMILY P-LOOP DOMAIN-CONTAINING PROTEIN 1"/>
    <property type="match status" value="1"/>
</dbReference>
<proteinExistence type="predicted"/>
<feature type="coiled-coil region" evidence="1">
    <location>
        <begin position="818"/>
        <end position="859"/>
    </location>
</feature>
<protein>
    <recommendedName>
        <fullName evidence="2">KAP NTPase domain-containing protein</fullName>
    </recommendedName>
</protein>
<dbReference type="InterPro" id="IPR027417">
    <property type="entry name" value="P-loop_NTPase"/>
</dbReference>
<dbReference type="EMBL" id="CP070608">
    <property type="protein sequence ID" value="QSE98646.1"/>
    <property type="molecule type" value="Genomic_DNA"/>
</dbReference>